<reference evidence="3 4" key="1">
    <citation type="journal article" date="2019" name="Gut">
        <title>Antibiotics-induced monodominance of a novel gut bacterial order.</title>
        <authorList>
            <person name="Hildebrand F."/>
            <person name="Moitinho-Silva L."/>
            <person name="Blasche S."/>
            <person name="Jahn M.T."/>
            <person name="Gossmann T.I."/>
            <person name="Heuerta-Cepas J."/>
            <person name="Hercog R."/>
            <person name="Luetge M."/>
            <person name="Bahram M."/>
            <person name="Pryszlak A."/>
            <person name="Alves R.J."/>
            <person name="Waszak S.M."/>
            <person name="Zhu A."/>
            <person name="Ye L."/>
            <person name="Costea P.I."/>
            <person name="Aalvink S."/>
            <person name="Belzer C."/>
            <person name="Forslund S.K."/>
            <person name="Sunagawa S."/>
            <person name="Hentschel U."/>
            <person name="Merten C."/>
            <person name="Patil K.R."/>
            <person name="Benes V."/>
            <person name="Bork P."/>
        </authorList>
    </citation>
    <scope>NUCLEOTIDE SEQUENCE [LARGE SCALE GENOMIC DNA]</scope>
    <source>
        <strain evidence="3 4">HDS1380</strain>
    </source>
</reference>
<feature type="chain" id="PRO_5039036945" evidence="1">
    <location>
        <begin position="23"/>
        <end position="204"/>
    </location>
</feature>
<feature type="signal peptide" evidence="1">
    <location>
        <begin position="1"/>
        <end position="22"/>
    </location>
</feature>
<accession>A0A4Q2KDV0</accession>
<dbReference type="RefSeq" id="WP_129224321.1">
    <property type="nucleotide sequence ID" value="NZ_SDOZ01000002.1"/>
</dbReference>
<dbReference type="SUPFAM" id="SSF52218">
    <property type="entry name" value="Flavoproteins"/>
    <property type="match status" value="1"/>
</dbReference>
<dbReference type="GO" id="GO:0010181">
    <property type="term" value="F:FMN binding"/>
    <property type="evidence" value="ECO:0007669"/>
    <property type="project" value="InterPro"/>
</dbReference>
<proteinExistence type="predicted"/>
<dbReference type="GO" id="GO:0016651">
    <property type="term" value="F:oxidoreductase activity, acting on NAD(P)H"/>
    <property type="evidence" value="ECO:0007669"/>
    <property type="project" value="UniProtKB-ARBA"/>
</dbReference>
<evidence type="ECO:0000256" key="1">
    <source>
        <dbReference type="SAM" id="SignalP"/>
    </source>
</evidence>
<dbReference type="InterPro" id="IPR029039">
    <property type="entry name" value="Flavoprotein-like_sf"/>
</dbReference>
<protein>
    <submittedName>
        <fullName evidence="3">Flavodoxin</fullName>
    </submittedName>
</protein>
<dbReference type="Gene3D" id="3.40.50.360">
    <property type="match status" value="1"/>
</dbReference>
<dbReference type="AlphaFoldDB" id="A0A4Q2KDV0"/>
<comment type="caution">
    <text evidence="3">The sequence shown here is derived from an EMBL/GenBank/DDBJ whole genome shotgun (WGS) entry which is preliminary data.</text>
</comment>
<dbReference type="EMBL" id="SDOZ01000002">
    <property type="protein sequence ID" value="RXZ61533.1"/>
    <property type="molecule type" value="Genomic_DNA"/>
</dbReference>
<dbReference type="PROSITE" id="PS51257">
    <property type="entry name" value="PROKAR_LIPOPROTEIN"/>
    <property type="match status" value="1"/>
</dbReference>
<dbReference type="Pfam" id="PF12682">
    <property type="entry name" value="Flavodoxin_4"/>
    <property type="match status" value="1"/>
</dbReference>
<sequence>MKKTFILILLAFCLVFAFTFTACNDNGENTVPGDGNSRPSETSNILIVYFSATNNTERIAGYIADATNGVTFELSPVNPYTSADLNYSDRNSRVYREYENENLRNIELVSAIVNNWDSYKTVFVGYPIWWGIAAWPINNFIKNNDFTGKTIIPFATSASSGLGQSGALLAQMAGTGNWQEGMRFSSGASRSTVTEWVNTLNLIA</sequence>
<evidence type="ECO:0000259" key="2">
    <source>
        <dbReference type="Pfam" id="PF12682"/>
    </source>
</evidence>
<evidence type="ECO:0000313" key="4">
    <source>
        <dbReference type="Proteomes" id="UP000291269"/>
    </source>
</evidence>
<dbReference type="InterPro" id="IPR008254">
    <property type="entry name" value="Flavodoxin/NO_synth"/>
</dbReference>
<keyword evidence="4" id="KW-1185">Reference proteome</keyword>
<evidence type="ECO:0000313" key="3">
    <source>
        <dbReference type="EMBL" id="RXZ61533.1"/>
    </source>
</evidence>
<keyword evidence="1" id="KW-0732">Signal</keyword>
<dbReference type="PANTHER" id="PTHR39201">
    <property type="entry name" value="EXPORTED PROTEIN-RELATED"/>
    <property type="match status" value="1"/>
</dbReference>
<dbReference type="OrthoDB" id="9806505at2"/>
<dbReference type="Proteomes" id="UP000291269">
    <property type="component" value="Unassembled WGS sequence"/>
</dbReference>
<dbReference type="PANTHER" id="PTHR39201:SF1">
    <property type="entry name" value="FLAVODOXIN-LIKE DOMAIN-CONTAINING PROTEIN"/>
    <property type="match status" value="1"/>
</dbReference>
<organism evidence="3 4">
    <name type="scientific">Candidatus Borkfalkia ceftriaxoniphila</name>
    <dbReference type="NCBI Taxonomy" id="2508949"/>
    <lineage>
        <taxon>Bacteria</taxon>
        <taxon>Bacillati</taxon>
        <taxon>Bacillota</taxon>
        <taxon>Clostridia</taxon>
        <taxon>Christensenellales</taxon>
        <taxon>Christensenellaceae</taxon>
        <taxon>Candidatus Borkfalkia</taxon>
    </lineage>
</organism>
<name>A0A4Q2KDV0_9FIRM</name>
<gene>
    <name evidence="3" type="ORF">ESZ91_03840</name>
</gene>
<feature type="domain" description="Flavodoxin-like" evidence="2">
    <location>
        <begin position="45"/>
        <end position="199"/>
    </location>
</feature>